<organism evidence="1 2">
    <name type="scientific">Cellulomonas marina</name>
    <dbReference type="NCBI Taxonomy" id="988821"/>
    <lineage>
        <taxon>Bacteria</taxon>
        <taxon>Bacillati</taxon>
        <taxon>Actinomycetota</taxon>
        <taxon>Actinomycetes</taxon>
        <taxon>Micrococcales</taxon>
        <taxon>Cellulomonadaceae</taxon>
        <taxon>Cellulomonas</taxon>
    </lineage>
</organism>
<sequence>MTSTEAATIVSGVPYGITVVGGRAPTALTDFVGPVSIEVRGATGSHEVHGTGVAHDGGVVRLYQKDHAGTGKDVRVWSISSGADGFVAVG</sequence>
<evidence type="ECO:0000313" key="2">
    <source>
        <dbReference type="Proteomes" id="UP000199012"/>
    </source>
</evidence>
<evidence type="ECO:0000313" key="1">
    <source>
        <dbReference type="EMBL" id="SFA83840.1"/>
    </source>
</evidence>
<dbReference type="Proteomes" id="UP000199012">
    <property type="component" value="Unassembled WGS sequence"/>
</dbReference>
<protein>
    <submittedName>
        <fullName evidence="1">Uncharacterized protein</fullName>
    </submittedName>
</protein>
<dbReference type="RefSeq" id="WP_090030843.1">
    <property type="nucleotide sequence ID" value="NZ_BONM01000035.1"/>
</dbReference>
<dbReference type="EMBL" id="FOKA01000002">
    <property type="protein sequence ID" value="SFA83840.1"/>
    <property type="molecule type" value="Genomic_DNA"/>
</dbReference>
<dbReference type="STRING" id="988821.SAMN05421867_102194"/>
<dbReference type="OrthoDB" id="4829329at2"/>
<dbReference type="AlphaFoldDB" id="A0A1I0W6D3"/>
<reference evidence="2" key="1">
    <citation type="submission" date="2016-10" db="EMBL/GenBank/DDBJ databases">
        <authorList>
            <person name="Varghese N."/>
            <person name="Submissions S."/>
        </authorList>
    </citation>
    <scope>NUCLEOTIDE SEQUENCE [LARGE SCALE GENOMIC DNA]</scope>
    <source>
        <strain evidence="2">CGMCC 4.6945</strain>
    </source>
</reference>
<keyword evidence="2" id="KW-1185">Reference proteome</keyword>
<accession>A0A1I0W6D3</accession>
<name>A0A1I0W6D3_9CELL</name>
<gene>
    <name evidence="1" type="ORF">SAMN05421867_102194</name>
</gene>
<proteinExistence type="predicted"/>